<dbReference type="InterPro" id="IPR014756">
    <property type="entry name" value="Ig_E-set"/>
</dbReference>
<feature type="compositionally biased region" description="Low complexity" evidence="12">
    <location>
        <begin position="94"/>
        <end position="103"/>
    </location>
</feature>
<dbReference type="Pfam" id="PF22594">
    <property type="entry name" value="GTP-eEF1A_C"/>
    <property type="match status" value="1"/>
</dbReference>
<evidence type="ECO:0000256" key="2">
    <source>
        <dbReference type="ARBA" id="ARBA00007249"/>
    </source>
</evidence>
<evidence type="ECO:0000256" key="7">
    <source>
        <dbReference type="ARBA" id="ARBA00022917"/>
    </source>
</evidence>
<dbReference type="FunFam" id="3.40.50.300:FF:000270">
    <property type="entry name" value="Eukaryotic peptide chain release factor GTP-binding subunit ERF3A"/>
    <property type="match status" value="1"/>
</dbReference>
<dbReference type="Pfam" id="PF02115">
    <property type="entry name" value="Rho_GDI"/>
    <property type="match status" value="1"/>
</dbReference>
<dbReference type="EMBL" id="LR023670">
    <property type="protein sequence ID" value="SVE93289.1"/>
    <property type="molecule type" value="mRNA"/>
</dbReference>
<comment type="similarity">
    <text evidence="3">Belongs to the Rho GDI family.</text>
</comment>
<evidence type="ECO:0000256" key="10">
    <source>
        <dbReference type="ARBA" id="ARBA00073845"/>
    </source>
</evidence>
<dbReference type="InterPro" id="IPR031157">
    <property type="entry name" value="G_TR_CS"/>
</dbReference>
<dbReference type="GO" id="GO:0003924">
    <property type="term" value="F:GTPase activity"/>
    <property type="evidence" value="ECO:0007669"/>
    <property type="project" value="InterPro"/>
</dbReference>
<dbReference type="GO" id="GO:0007266">
    <property type="term" value="P:Rho protein signal transduction"/>
    <property type="evidence" value="ECO:0007669"/>
    <property type="project" value="InterPro"/>
</dbReference>
<comment type="subcellular location">
    <subcellularLocation>
        <location evidence="1">Cytoplasm</location>
    </subcellularLocation>
</comment>
<dbReference type="SUPFAM" id="SSF81296">
    <property type="entry name" value="E set domains"/>
    <property type="match status" value="1"/>
</dbReference>
<dbReference type="InterPro" id="IPR024792">
    <property type="entry name" value="RhoGDI_dom_sf"/>
</dbReference>
<evidence type="ECO:0000256" key="5">
    <source>
        <dbReference type="ARBA" id="ARBA00022553"/>
    </source>
</evidence>
<evidence type="ECO:0000259" key="13">
    <source>
        <dbReference type="PROSITE" id="PS51722"/>
    </source>
</evidence>
<evidence type="ECO:0000256" key="8">
    <source>
        <dbReference type="ARBA" id="ARBA00023134"/>
    </source>
</evidence>
<proteinExistence type="evidence at transcript level"/>
<protein>
    <recommendedName>
        <fullName evidence="10">Rho GDP-dissociation inhibitor 3</fullName>
    </recommendedName>
    <alternativeName>
        <fullName evidence="11">Rho-GDI gamma</fullName>
    </alternativeName>
</protein>
<keyword evidence="8" id="KW-0342">GTP-binding</keyword>
<comment type="function">
    <text evidence="9">Inhibits GDP/GTP exchange reaction of RhoB. Interacts specifically with the GDP- and GTP-bound forms of post-translationally processed Rhob and Rhog proteins, both of which show a growth-regulated expression in mammalian cells. Stimulates the release of the GDP-bound but not the GTP-bound RhoB protein. Also inhibits the GDP/GTP exchange of RhoB but shows less ability to inhibit the dissociation of prebound GTP.</text>
</comment>
<evidence type="ECO:0000256" key="3">
    <source>
        <dbReference type="ARBA" id="ARBA00009758"/>
    </source>
</evidence>
<gene>
    <name evidence="14" type="primary">EOG090X0EJY</name>
</gene>
<dbReference type="CDD" id="cd03704">
    <property type="entry name" value="eRF3_C_III"/>
    <property type="match status" value="1"/>
</dbReference>
<feature type="compositionally biased region" description="Acidic residues" evidence="12">
    <location>
        <begin position="112"/>
        <end position="134"/>
    </location>
</feature>
<evidence type="ECO:0000256" key="4">
    <source>
        <dbReference type="ARBA" id="ARBA00022490"/>
    </source>
</evidence>
<dbReference type="FunFam" id="2.40.30.10:FF:000017">
    <property type="entry name" value="Eukaryotic peptide chain release factor GTP-binding subunit"/>
    <property type="match status" value="1"/>
</dbReference>
<organism evidence="14">
    <name type="scientific">Moina brachiata</name>
    <dbReference type="NCBI Taxonomy" id="675436"/>
    <lineage>
        <taxon>Eukaryota</taxon>
        <taxon>Metazoa</taxon>
        <taxon>Ecdysozoa</taxon>
        <taxon>Arthropoda</taxon>
        <taxon>Crustacea</taxon>
        <taxon>Branchiopoda</taxon>
        <taxon>Diplostraca</taxon>
        <taxon>Cladocera</taxon>
        <taxon>Anomopoda</taxon>
        <taxon>Moinidae</taxon>
        <taxon>Moina</taxon>
    </lineage>
</organism>
<evidence type="ECO:0000256" key="1">
    <source>
        <dbReference type="ARBA" id="ARBA00004496"/>
    </source>
</evidence>
<feature type="domain" description="Tr-type G" evidence="13">
    <location>
        <begin position="157"/>
        <end position="383"/>
    </location>
</feature>
<dbReference type="AlphaFoldDB" id="A0A4Y7NJ81"/>
<evidence type="ECO:0000256" key="9">
    <source>
        <dbReference type="ARBA" id="ARBA00053735"/>
    </source>
</evidence>
<evidence type="ECO:0000256" key="6">
    <source>
        <dbReference type="ARBA" id="ARBA00022741"/>
    </source>
</evidence>
<dbReference type="SUPFAM" id="SSF50447">
    <property type="entry name" value="Translation proteins"/>
    <property type="match status" value="1"/>
</dbReference>
<dbReference type="Pfam" id="PF00009">
    <property type="entry name" value="GTP_EFTU"/>
    <property type="match status" value="1"/>
</dbReference>
<dbReference type="InterPro" id="IPR009001">
    <property type="entry name" value="Transl_elong_EF1A/Init_IF2_C"/>
</dbReference>
<name>A0A4Y7NJ81_9CRUS</name>
<accession>A0A4Y7NJ81</accession>
<evidence type="ECO:0000256" key="11">
    <source>
        <dbReference type="ARBA" id="ARBA00080671"/>
    </source>
</evidence>
<dbReference type="GO" id="GO:0005094">
    <property type="term" value="F:Rho GDP-dissociation inhibitor activity"/>
    <property type="evidence" value="ECO:0007669"/>
    <property type="project" value="InterPro"/>
</dbReference>
<reference evidence="14" key="1">
    <citation type="submission" date="2018-08" db="EMBL/GenBank/DDBJ databases">
        <authorList>
            <person name="Cornetti L."/>
        </authorList>
    </citation>
    <scope>NUCLEOTIDE SEQUENCE</scope>
    <source>
        <strain evidence="14">DE-FRO-2-1</strain>
    </source>
</reference>
<dbReference type="Gene3D" id="2.70.50.30">
    <property type="entry name" value="Coagulation Factor XIII, subunit A, domain 1"/>
    <property type="match status" value="1"/>
</dbReference>
<dbReference type="CDD" id="cd04089">
    <property type="entry name" value="eRF3_II"/>
    <property type="match status" value="1"/>
</dbReference>
<dbReference type="SUPFAM" id="SSF50465">
    <property type="entry name" value="EF-Tu/eEF-1alpha/eIF2-gamma C-terminal domain"/>
    <property type="match status" value="1"/>
</dbReference>
<dbReference type="Gene3D" id="3.40.50.300">
    <property type="entry name" value="P-loop containing nucleotide triphosphate hydrolases"/>
    <property type="match status" value="1"/>
</dbReference>
<feature type="compositionally biased region" description="Low complexity" evidence="12">
    <location>
        <begin position="63"/>
        <end position="74"/>
    </location>
</feature>
<dbReference type="InterPro" id="IPR050100">
    <property type="entry name" value="TRAFAC_GTPase_members"/>
</dbReference>
<dbReference type="CDD" id="cd01883">
    <property type="entry name" value="EF1_alpha"/>
    <property type="match status" value="1"/>
</dbReference>
<dbReference type="InterPro" id="IPR009000">
    <property type="entry name" value="Transl_B-barrel_sf"/>
</dbReference>
<dbReference type="SUPFAM" id="SSF52540">
    <property type="entry name" value="P-loop containing nucleoside triphosphate hydrolases"/>
    <property type="match status" value="1"/>
</dbReference>
<dbReference type="FunFam" id="2.70.50.30:FF:000001">
    <property type="entry name" value="Rho GDP-dissociation inhibitor 1"/>
    <property type="match status" value="1"/>
</dbReference>
<dbReference type="InterPro" id="IPR000406">
    <property type="entry name" value="Rho_GDI"/>
</dbReference>
<evidence type="ECO:0000313" key="14">
    <source>
        <dbReference type="EMBL" id="SVE93289.1"/>
    </source>
</evidence>
<dbReference type="GO" id="GO:0006415">
    <property type="term" value="P:translational termination"/>
    <property type="evidence" value="ECO:0007669"/>
    <property type="project" value="UniProtKB-ARBA"/>
</dbReference>
<dbReference type="InterPro" id="IPR000795">
    <property type="entry name" value="T_Tr_GTP-bd_dom"/>
</dbReference>
<evidence type="ECO:0000256" key="12">
    <source>
        <dbReference type="SAM" id="MobiDB-lite"/>
    </source>
</evidence>
<dbReference type="PANTHER" id="PTHR23115">
    <property type="entry name" value="TRANSLATION FACTOR"/>
    <property type="match status" value="1"/>
</dbReference>
<feature type="compositionally biased region" description="Polar residues" evidence="12">
    <location>
        <begin position="44"/>
        <end position="62"/>
    </location>
</feature>
<dbReference type="PRINTS" id="PR00492">
    <property type="entry name" value="RHOGDI"/>
</dbReference>
<dbReference type="Gene3D" id="2.40.30.10">
    <property type="entry name" value="Translation factors"/>
    <property type="match status" value="2"/>
</dbReference>
<dbReference type="InterPro" id="IPR027417">
    <property type="entry name" value="P-loop_NTPase"/>
</dbReference>
<comment type="similarity">
    <text evidence="2">Belongs to the TRAFAC class translation factor GTPase superfamily. Classic translation factor GTPase family. EF-Tu/EF-1A subfamily.</text>
</comment>
<dbReference type="GO" id="GO:0005525">
    <property type="term" value="F:GTP binding"/>
    <property type="evidence" value="ECO:0007669"/>
    <property type="project" value="UniProtKB-KW"/>
</dbReference>
<dbReference type="PROSITE" id="PS51722">
    <property type="entry name" value="G_TR_2"/>
    <property type="match status" value="1"/>
</dbReference>
<keyword evidence="7" id="KW-0648">Protein biosynthesis</keyword>
<feature type="region of interest" description="Disordered" evidence="12">
    <location>
        <begin position="41"/>
        <end position="135"/>
    </location>
</feature>
<keyword evidence="5" id="KW-0597">Phosphoprotein</keyword>
<dbReference type="InterPro" id="IPR054696">
    <property type="entry name" value="GTP-eEF1A_C"/>
</dbReference>
<keyword evidence="4" id="KW-0963">Cytoplasm</keyword>
<dbReference type="PROSITE" id="PS00301">
    <property type="entry name" value="G_TR_1"/>
    <property type="match status" value="1"/>
</dbReference>
<sequence length="770" mass="85693">MDNDTFSLANKLGSLNVNAPTFVPNINAAAFVPSFLRPADASVEPQTSVQTPSMDTADSSPITDAPSTSSDASPSNPPPVDNWEEEADKEQTAEGTEGVVNGGEVDRFVSQDNDEEGEGDVDMEEDDGDQDTVGDLDAAPKLKKKVLKGPAENKSKKEHINVVFIGHVDAGKSTIGGQIMYLTGMVDKRTLEKYEKEAREKNRESWYLSWALDTNLEEREKGKTVEVGHASFETERKHFTILDAPGHKSFVPNMISGASQADLAVLVISARKGEFETGFEKGGQTREHAMLVKTAGVKHLIVLINKMDDPTVNWDEERYNECKDKLLPYLKKLGFNPAKDLTFMPCSGLTGAGLKDPVDAGLCPWYSGKPFIPFIDELTPLQRLFDRPFLMPIVDKYKDMGTVVLGKTTVVVDQLWSDEDEVTAVGPGENVKIKLKGVEEEDISSGFVLCDPSNTCKTGRIFDAQVVILEHKSIICPGYSAVCHIHTVSEEVTLKALICLVDKKTNEKIKGRPRFVKQDQIAIMRLEAAGVICMEPFKEFPQMGRFTLRDEALASSLLSVLYFLWACRMSAEQPVQGEEVHAEIDELSSTYVPPPPKTIGELVAADQEDESLRKYKETLLGSAISENIVIEPDNPKRVLVKKLVLVSEGQPERALDLSGDLSQLKQTVFTIKEGVQYRIRIEFYVQHEIVTGLKYLQKTYRKGIQVDKMTHMVGSYAPKKDLQSYTTPIEDAPSGLLYRGHYNVTSLFTDDDQNEHLKWEWAFEIKKDWN</sequence>
<keyword evidence="6" id="KW-0547">Nucleotide-binding</keyword>
<dbReference type="GO" id="GO:0005737">
    <property type="term" value="C:cytoplasm"/>
    <property type="evidence" value="ECO:0007669"/>
    <property type="project" value="UniProtKB-SubCell"/>
</dbReference>